<dbReference type="Pfam" id="PF03134">
    <property type="entry name" value="TB2_DP1_HVA22"/>
    <property type="match status" value="1"/>
</dbReference>
<dbReference type="GO" id="GO:0071786">
    <property type="term" value="P:endoplasmic reticulum tubular network organization"/>
    <property type="evidence" value="ECO:0007669"/>
    <property type="project" value="TreeGrafter"/>
</dbReference>
<keyword evidence="1" id="KW-0472">Membrane</keyword>
<comment type="subcellular location">
    <subcellularLocation>
        <location evidence="1">Membrane</location>
        <topology evidence="1">Multi-pass membrane protein</topology>
    </subcellularLocation>
</comment>
<keyword evidence="1" id="KW-1133">Transmembrane helix</keyword>
<protein>
    <recommendedName>
        <fullName evidence="1">Receptor expression-enhancing protein</fullName>
    </recommendedName>
</protein>
<feature type="transmembrane region" description="Helical" evidence="1">
    <location>
        <begin position="15"/>
        <end position="35"/>
    </location>
</feature>
<evidence type="ECO:0000313" key="3">
    <source>
        <dbReference type="EMBL" id="RWS29303.1"/>
    </source>
</evidence>
<dbReference type="GO" id="GO:0071782">
    <property type="term" value="C:endoplasmic reticulum tubular network"/>
    <property type="evidence" value="ECO:0007669"/>
    <property type="project" value="TreeGrafter"/>
</dbReference>
<evidence type="ECO:0000256" key="1">
    <source>
        <dbReference type="RuleBase" id="RU362006"/>
    </source>
</evidence>
<dbReference type="EMBL" id="NCKV01000974">
    <property type="protein sequence ID" value="RWS29303.1"/>
    <property type="molecule type" value="Genomic_DNA"/>
</dbReference>
<dbReference type="InterPro" id="IPR004345">
    <property type="entry name" value="TB2_DP1_HVA22"/>
</dbReference>
<dbReference type="OrthoDB" id="10009287at2759"/>
<proteinExistence type="inferred from homology"/>
<dbReference type="GO" id="GO:0008017">
    <property type="term" value="F:microtubule binding"/>
    <property type="evidence" value="ECO:0007669"/>
    <property type="project" value="TreeGrafter"/>
</dbReference>
<comment type="caution">
    <text evidence="3">The sequence shown here is derived from an EMBL/GenBank/DDBJ whole genome shotgun (WGS) entry which is preliminary data.</text>
</comment>
<keyword evidence="1" id="KW-0812">Transmembrane</keyword>
<sequence>MCNNNVTICLSPTNIALFLLFCCSCCHYLNNYFYYCYRLAFGTLYPSYSSYKAIKNKDVREYSRWMMYWVCFGIFSATEVFTDFFIGFWLPFYYEIKIMFILWLTSPYGNGARIMYKNVIHPQLNQREEVIDSYIVTAKEIGVNSCMHFFKKFSHVFNSALQHVFHAAQITLLSHLQMNNRNQLPGESFIPALLAPETRQQAINDRRTENESYQRLENDINRNISLSSAHRSFSTDMIDGLDFGNRDDDLDSFELLADERESTVQESTAITTEPEKSKKTKRPRKVNNTENVAARRSKRQAAVNRPNYQDMDAETAD</sequence>
<name>A0A443SP80_9ACAR</name>
<dbReference type="STRING" id="299467.A0A443SP80"/>
<organism evidence="3 4">
    <name type="scientific">Leptotrombidium deliense</name>
    <dbReference type="NCBI Taxonomy" id="299467"/>
    <lineage>
        <taxon>Eukaryota</taxon>
        <taxon>Metazoa</taxon>
        <taxon>Ecdysozoa</taxon>
        <taxon>Arthropoda</taxon>
        <taxon>Chelicerata</taxon>
        <taxon>Arachnida</taxon>
        <taxon>Acari</taxon>
        <taxon>Acariformes</taxon>
        <taxon>Trombidiformes</taxon>
        <taxon>Prostigmata</taxon>
        <taxon>Anystina</taxon>
        <taxon>Parasitengona</taxon>
        <taxon>Trombiculoidea</taxon>
        <taxon>Trombiculidae</taxon>
        <taxon>Leptotrombidium</taxon>
    </lineage>
</organism>
<dbReference type="PANTHER" id="PTHR12300">
    <property type="entry name" value="HVA22-LIKE PROTEINS"/>
    <property type="match status" value="1"/>
</dbReference>
<comment type="similarity">
    <text evidence="1">Belongs to the DP1 family.</text>
</comment>
<dbReference type="AlphaFoldDB" id="A0A443SP80"/>
<evidence type="ECO:0000313" key="4">
    <source>
        <dbReference type="Proteomes" id="UP000288716"/>
    </source>
</evidence>
<dbReference type="PANTHER" id="PTHR12300:SF117">
    <property type="entry name" value="LP05237P-RELATED"/>
    <property type="match status" value="1"/>
</dbReference>
<dbReference type="VEuPathDB" id="VectorBase:LDEU002737"/>
<reference evidence="3 4" key="1">
    <citation type="journal article" date="2018" name="Gigascience">
        <title>Genomes of trombidid mites reveal novel predicted allergens and laterally-transferred genes associated with secondary metabolism.</title>
        <authorList>
            <person name="Dong X."/>
            <person name="Chaisiri K."/>
            <person name="Xia D."/>
            <person name="Armstrong S.D."/>
            <person name="Fang Y."/>
            <person name="Donnelly M.J."/>
            <person name="Kadowaki T."/>
            <person name="McGarry J.W."/>
            <person name="Darby A.C."/>
            <person name="Makepeace B.L."/>
        </authorList>
    </citation>
    <scope>NUCLEOTIDE SEQUENCE [LARGE SCALE GENOMIC DNA]</scope>
    <source>
        <strain evidence="3">UoL-UT</strain>
    </source>
</reference>
<dbReference type="GO" id="GO:0005881">
    <property type="term" value="C:cytoplasmic microtubule"/>
    <property type="evidence" value="ECO:0007669"/>
    <property type="project" value="TreeGrafter"/>
</dbReference>
<dbReference type="Proteomes" id="UP000288716">
    <property type="component" value="Unassembled WGS sequence"/>
</dbReference>
<evidence type="ECO:0000256" key="2">
    <source>
        <dbReference type="SAM" id="MobiDB-lite"/>
    </source>
</evidence>
<feature type="transmembrane region" description="Helical" evidence="1">
    <location>
        <begin position="65"/>
        <end position="90"/>
    </location>
</feature>
<gene>
    <name evidence="3" type="ORF">B4U80_00428</name>
</gene>
<feature type="region of interest" description="Disordered" evidence="2">
    <location>
        <begin position="260"/>
        <end position="317"/>
    </location>
</feature>
<accession>A0A443SP80</accession>
<keyword evidence="4" id="KW-1185">Reference proteome</keyword>
<keyword evidence="3" id="KW-0675">Receptor</keyword>
<dbReference type="GO" id="GO:0005789">
    <property type="term" value="C:endoplasmic reticulum membrane"/>
    <property type="evidence" value="ECO:0007669"/>
    <property type="project" value="TreeGrafter"/>
</dbReference>